<reference evidence="1" key="1">
    <citation type="submission" date="2016-06" db="EMBL/GenBank/DDBJ databases">
        <title>Draft Genome sequence of the fungus Inonotus baumii.</title>
        <authorList>
            <person name="Zhu H."/>
            <person name="Lin W."/>
        </authorList>
    </citation>
    <scope>NUCLEOTIDE SEQUENCE</scope>
    <source>
        <strain evidence="1">821</strain>
    </source>
</reference>
<sequence>MPSTNSGEFCFHPKALAILEQCVRKLMDDGGNIGCAKLWSGAMFTTPSSGVESSLENTRTRVDEIQTLKSLSKDMSRLKESLDMFIENHCEELLSATRHHGSTSLPNEILLHNVLAFAEVWTYLDLKFCGNQALSLFLQRTRNRLLNVSFGCSAETVEIVRRALQFSDRWQSLYLDVEDSEHLSLLPSLSFPAVKTLIIHGHNERSYPWISPGWTFPCAEDVTLGGTIPDPGAVRYESLRTLTYFVPSYSKHRARDIDPDSDRLFLTRLTNFLQPAISLYALYLDVAFDYYRPNRLIEVELPNVKIFSISNWESHFVPDYSNDEYRGVWFTTHDYFSAIARAIKLPKVQDIRVELAFEGDSFDIKQWLHLAFPDLKSVTSLTFAIKRGVGVNAAAVISFGDLSRCLHSIQSLALDTRFYCGDVELLEGWGWGLENLRSLQMKLWNIVQGTEEIYGMLRKIVELGAPLRKVDIRSPYALDIEALEEIVPGAVVYTTTLNSRA</sequence>
<evidence type="ECO:0000313" key="1">
    <source>
        <dbReference type="EMBL" id="OCB91197.1"/>
    </source>
</evidence>
<dbReference type="Proteomes" id="UP000757232">
    <property type="component" value="Unassembled WGS sequence"/>
</dbReference>
<organism evidence="1 2">
    <name type="scientific">Sanghuangporus baumii</name>
    <name type="common">Phellinus baumii</name>
    <dbReference type="NCBI Taxonomy" id="108892"/>
    <lineage>
        <taxon>Eukaryota</taxon>
        <taxon>Fungi</taxon>
        <taxon>Dikarya</taxon>
        <taxon>Basidiomycota</taxon>
        <taxon>Agaricomycotina</taxon>
        <taxon>Agaricomycetes</taxon>
        <taxon>Hymenochaetales</taxon>
        <taxon>Hymenochaetaceae</taxon>
        <taxon>Sanghuangporus</taxon>
    </lineage>
</organism>
<keyword evidence="2" id="KW-1185">Reference proteome</keyword>
<dbReference type="EMBL" id="LNZH02000101">
    <property type="protein sequence ID" value="OCB91197.1"/>
    <property type="molecule type" value="Genomic_DNA"/>
</dbReference>
<protein>
    <submittedName>
        <fullName evidence="1">Uncharacterized protein</fullName>
    </submittedName>
</protein>
<dbReference type="AlphaFoldDB" id="A0A9Q5I3U1"/>
<proteinExistence type="predicted"/>
<name>A0A9Q5I3U1_SANBA</name>
<dbReference type="OrthoDB" id="3332091at2759"/>
<comment type="caution">
    <text evidence="1">The sequence shown here is derived from an EMBL/GenBank/DDBJ whole genome shotgun (WGS) entry which is preliminary data.</text>
</comment>
<accession>A0A9Q5I3U1</accession>
<evidence type="ECO:0000313" key="2">
    <source>
        <dbReference type="Proteomes" id="UP000757232"/>
    </source>
</evidence>
<gene>
    <name evidence="1" type="ORF">A7U60_g1543</name>
</gene>